<dbReference type="OrthoDB" id="6059315at2"/>
<evidence type="ECO:0000256" key="1">
    <source>
        <dbReference type="SAM" id="SignalP"/>
    </source>
</evidence>
<sequence>MSKPLYGSLLMVAVALCGCTGAGSGAGAAAQTSTGQTQGPLAIRQILLGGESGTLNAGQPPKPVTPQTMVVATVALNAAAREPQPLSLRLIDVSNGKTVGEQHSVIAAGAESARFEFKPAQSWTSGRHLLEARLGQAGKVFQREFDVVPETAGGHSAPGA</sequence>
<proteinExistence type="predicted"/>
<feature type="chain" id="PRO_5003037454" description="Secreted protein" evidence="1">
    <location>
        <begin position="23"/>
        <end position="160"/>
    </location>
</feature>
<dbReference type="KEGG" id="xal:XALC_2116"/>
<dbReference type="PROSITE" id="PS51257">
    <property type="entry name" value="PROKAR_LIPOPROTEIN"/>
    <property type="match status" value="1"/>
</dbReference>
<keyword evidence="1" id="KW-0732">Signal</keyword>
<dbReference type="RefSeq" id="WP_012916599.1">
    <property type="nucleotide sequence ID" value="NC_013722.1"/>
</dbReference>
<accession>D2U8Z8</accession>
<dbReference type="PATRIC" id="fig|29447.3.peg.2080"/>
<dbReference type="AlphaFoldDB" id="D2U8Z8"/>
<evidence type="ECO:0008006" key="4">
    <source>
        <dbReference type="Google" id="ProtNLM"/>
    </source>
</evidence>
<dbReference type="Proteomes" id="UP000001890">
    <property type="component" value="Chromosome"/>
</dbReference>
<dbReference type="EMBL" id="FP565176">
    <property type="protein sequence ID" value="CBA16599.1"/>
    <property type="molecule type" value="Genomic_DNA"/>
</dbReference>
<gene>
    <name evidence="2" type="ordered locus">XALc_2116</name>
</gene>
<keyword evidence="3" id="KW-1185">Reference proteome</keyword>
<organism evidence="2 3">
    <name type="scientific">Xanthomonas albilineans (strain GPE PC73 / CFBP 7063)</name>
    <dbReference type="NCBI Taxonomy" id="380358"/>
    <lineage>
        <taxon>Bacteria</taxon>
        <taxon>Pseudomonadati</taxon>
        <taxon>Pseudomonadota</taxon>
        <taxon>Gammaproteobacteria</taxon>
        <taxon>Lysobacterales</taxon>
        <taxon>Lysobacteraceae</taxon>
        <taxon>Xanthomonas</taxon>
    </lineage>
</organism>
<protein>
    <recommendedName>
        <fullName evidence="4">Secreted protein</fullName>
    </recommendedName>
</protein>
<reference evidence="2 3" key="1">
    <citation type="journal article" date="2009" name="BMC Genomics">
        <title>The complete genome sequence of Xanthomonas albilineans provides new insights into the reductive genome evolution of the xylem-limited Xanthomonadaceae.</title>
        <authorList>
            <person name="Pieretti I."/>
            <person name="Royer M."/>
            <person name="Barbe V."/>
            <person name="Carrere S."/>
            <person name="Koebnik R."/>
            <person name="Cociancich S."/>
            <person name="Couloux A."/>
            <person name="Darrasse A."/>
            <person name="Gouzy J."/>
            <person name="Jacques M.A."/>
            <person name="Lauber E."/>
            <person name="Manceau C."/>
            <person name="Mangenot S."/>
            <person name="Poussier S."/>
            <person name="Segurens B."/>
            <person name="Szurek B."/>
            <person name="Verdier V."/>
            <person name="Arlat M."/>
            <person name="Rott P."/>
        </authorList>
    </citation>
    <scope>NUCLEOTIDE SEQUENCE [LARGE SCALE GENOMIC DNA]</scope>
    <source>
        <strain evidence="3">GPE PC73 / CFBP 7063</strain>
    </source>
</reference>
<feature type="signal peptide" evidence="1">
    <location>
        <begin position="1"/>
        <end position="22"/>
    </location>
</feature>
<dbReference type="GeneID" id="57877424"/>
<name>D2U8Z8_XANAP</name>
<evidence type="ECO:0000313" key="3">
    <source>
        <dbReference type="Proteomes" id="UP000001890"/>
    </source>
</evidence>
<evidence type="ECO:0000313" key="2">
    <source>
        <dbReference type="EMBL" id="CBA16599.1"/>
    </source>
</evidence>